<dbReference type="PANTHER" id="PTHR47372">
    <property type="entry name" value="DAUER UP-REGULATED-RELATED"/>
    <property type="match status" value="1"/>
</dbReference>
<proteinExistence type="predicted"/>
<evidence type="ECO:0000313" key="2">
    <source>
        <dbReference type="Proteomes" id="UP000248975"/>
    </source>
</evidence>
<comment type="caution">
    <text evidence="1">The sequence shown here is derived from an EMBL/GenBank/DDBJ whole genome shotgun (WGS) entry which is preliminary data.</text>
</comment>
<sequence length="311" mass="33112">MSESTEYLEREIETHRANVEDTLERLKDRLSVNNVVDQIGQFVGVDDVPAALAGAGQKVRENPVALGLIGLGVAWLLLGGSKEEPELRRAKPARRSAHAPSEMYGRVGDEAEAHGVAERVGEAAHHLRDKAGHLAEGAREAAGHAAGRVRSAAAAARPYAQPVSAQISRHPLLISAVALVAGAVIGSALPRTRAEDRVLSRSRDRLLDEAKAAAMDVKDRAVGAARDARDRAVDTARDVKDRAVGAAQEVYAAAHDTAEEEGLIPYPVGKLGDKLGKVAKSAIDEAKEQIEPVVKAAKDELETHTGRKNRH</sequence>
<organism evidence="1 2">
    <name type="scientific">Cereibacter sphaeroides</name>
    <name type="common">Rhodobacter sphaeroides</name>
    <dbReference type="NCBI Taxonomy" id="1063"/>
    <lineage>
        <taxon>Bacteria</taxon>
        <taxon>Pseudomonadati</taxon>
        <taxon>Pseudomonadota</taxon>
        <taxon>Alphaproteobacteria</taxon>
        <taxon>Rhodobacterales</taxon>
        <taxon>Paracoccaceae</taxon>
        <taxon>Cereibacter</taxon>
    </lineage>
</organism>
<dbReference type="InterPro" id="IPR022062">
    <property type="entry name" value="DUF3618"/>
</dbReference>
<dbReference type="Proteomes" id="UP000248975">
    <property type="component" value="Unassembled WGS sequence"/>
</dbReference>
<evidence type="ECO:0008006" key="3">
    <source>
        <dbReference type="Google" id="ProtNLM"/>
    </source>
</evidence>
<dbReference type="PANTHER" id="PTHR47372:SF11">
    <property type="entry name" value="RE19971P"/>
    <property type="match status" value="1"/>
</dbReference>
<reference evidence="1 2" key="1">
    <citation type="submission" date="2017-08" db="EMBL/GenBank/DDBJ databases">
        <title>Infants hospitalized years apart are colonized by the same room-sourced microbial strains.</title>
        <authorList>
            <person name="Brooks B."/>
            <person name="Olm M.R."/>
            <person name="Firek B.A."/>
            <person name="Baker R."/>
            <person name="Thomas B.C."/>
            <person name="Morowitz M.J."/>
            <person name="Banfield J.F."/>
        </authorList>
    </citation>
    <scope>NUCLEOTIDE SEQUENCE [LARGE SCALE GENOMIC DNA]</scope>
    <source>
        <strain evidence="1">S2_003_000_R2_11</strain>
    </source>
</reference>
<dbReference type="EMBL" id="QFQS01000001">
    <property type="protein sequence ID" value="PZR00174.1"/>
    <property type="molecule type" value="Genomic_DNA"/>
</dbReference>
<protein>
    <recommendedName>
        <fullName evidence="3">DUF3618 domain-containing protein</fullName>
    </recommendedName>
</protein>
<dbReference type="AlphaFoldDB" id="A0A2W5U9Y8"/>
<name>A0A2W5U9Y8_CERSP</name>
<accession>A0A2W5U9Y8</accession>
<evidence type="ECO:0000313" key="1">
    <source>
        <dbReference type="EMBL" id="PZR00174.1"/>
    </source>
</evidence>
<gene>
    <name evidence="1" type="ORF">DI533_06120</name>
</gene>
<dbReference type="Pfam" id="PF12277">
    <property type="entry name" value="DUF3618"/>
    <property type="match status" value="1"/>
</dbReference>